<sequence length="73" mass="8560">MRRVISSISLLFESSVPDGLCYCRFLELCVFFSVKAKSGEKEVSPNTFFSVWHEFSTDFKDTWKKENKIILQE</sequence>
<accession>A0ABD0PXT1</accession>
<organism evidence="1 2">
    <name type="scientific">Cirrhinus mrigala</name>
    <name type="common">Mrigala</name>
    <dbReference type="NCBI Taxonomy" id="683832"/>
    <lineage>
        <taxon>Eukaryota</taxon>
        <taxon>Metazoa</taxon>
        <taxon>Chordata</taxon>
        <taxon>Craniata</taxon>
        <taxon>Vertebrata</taxon>
        <taxon>Euteleostomi</taxon>
        <taxon>Actinopterygii</taxon>
        <taxon>Neopterygii</taxon>
        <taxon>Teleostei</taxon>
        <taxon>Ostariophysi</taxon>
        <taxon>Cypriniformes</taxon>
        <taxon>Cyprinidae</taxon>
        <taxon>Labeoninae</taxon>
        <taxon>Labeonini</taxon>
        <taxon>Cirrhinus</taxon>
    </lineage>
</organism>
<evidence type="ECO:0000313" key="1">
    <source>
        <dbReference type="EMBL" id="KAL0178845.1"/>
    </source>
</evidence>
<keyword evidence="2" id="KW-1185">Reference proteome</keyword>
<evidence type="ECO:0000313" key="2">
    <source>
        <dbReference type="Proteomes" id="UP001529510"/>
    </source>
</evidence>
<dbReference type="SUPFAM" id="SSF101447">
    <property type="entry name" value="Formin homology 2 domain (FH2 domain)"/>
    <property type="match status" value="1"/>
</dbReference>
<protein>
    <recommendedName>
        <fullName evidence="3">Formin-2</fullName>
    </recommendedName>
</protein>
<comment type="caution">
    <text evidence="1">The sequence shown here is derived from an EMBL/GenBank/DDBJ whole genome shotgun (WGS) entry which is preliminary data.</text>
</comment>
<evidence type="ECO:0008006" key="3">
    <source>
        <dbReference type="Google" id="ProtNLM"/>
    </source>
</evidence>
<reference evidence="1 2" key="1">
    <citation type="submission" date="2024-05" db="EMBL/GenBank/DDBJ databases">
        <title>Genome sequencing and assembly of Indian major carp, Cirrhinus mrigala (Hamilton, 1822).</title>
        <authorList>
            <person name="Mohindra V."/>
            <person name="Chowdhury L.M."/>
            <person name="Lal K."/>
            <person name="Jena J.K."/>
        </authorList>
    </citation>
    <scope>NUCLEOTIDE SEQUENCE [LARGE SCALE GENOMIC DNA]</scope>
    <source>
        <strain evidence="1">CM1030</strain>
        <tissue evidence="1">Blood</tissue>
    </source>
</reference>
<name>A0ABD0PXT1_CIRMR</name>
<dbReference type="Proteomes" id="UP001529510">
    <property type="component" value="Unassembled WGS sequence"/>
</dbReference>
<proteinExistence type="predicted"/>
<dbReference type="AlphaFoldDB" id="A0ABD0PXT1"/>
<gene>
    <name evidence="1" type="ORF">M9458_024287</name>
</gene>
<dbReference type="EMBL" id="JAMKFB020000012">
    <property type="protein sequence ID" value="KAL0178845.1"/>
    <property type="molecule type" value="Genomic_DNA"/>
</dbReference>
<dbReference type="Gene3D" id="1.20.58.2220">
    <property type="entry name" value="Formin, FH2 domain"/>
    <property type="match status" value="1"/>
</dbReference>
<feature type="non-terminal residue" evidence="1">
    <location>
        <position position="73"/>
    </location>
</feature>
<dbReference type="InterPro" id="IPR042201">
    <property type="entry name" value="FH2_Formin_sf"/>
</dbReference>